<sequence length="281" mass="31403">MSHSYYPIKQLCPPDNCPSLSSCETADQAVQMLRNRLVAAAMEEPDQRLDPEAIARLTNAFMDELSLLKGPDCLSSMGSTGMLSNRRQLLFERILVARFEDFLTDDPPGPTEPEGPRISRRLLPGLFRALEDLAGTGLLEEYRQRAREVCEEIVAEGGSEGLWARLPRDPRARDLANDFAAELAPLFSEPADPYPVFVRRIINALPVGAADEDPGLLFRWSHYLLVVRALFADFRDAYRNAGLEKRLELRFDAERRAHIARALLALDKANKEVAREGAGAL</sequence>
<dbReference type="RefSeq" id="WP_054965112.1">
    <property type="nucleotide sequence ID" value="NZ_FMUN01000004.1"/>
</dbReference>
<organism evidence="1 2">
    <name type="scientific">Thiohalorhabdus denitrificans</name>
    <dbReference type="NCBI Taxonomy" id="381306"/>
    <lineage>
        <taxon>Bacteria</taxon>
        <taxon>Pseudomonadati</taxon>
        <taxon>Pseudomonadota</taxon>
        <taxon>Gammaproteobacteria</taxon>
        <taxon>Thiohalorhabdales</taxon>
        <taxon>Thiohalorhabdaceae</taxon>
        <taxon>Thiohalorhabdus</taxon>
    </lineage>
</organism>
<evidence type="ECO:0000313" key="1">
    <source>
        <dbReference type="EMBL" id="SCY30472.1"/>
    </source>
</evidence>
<dbReference type="AlphaFoldDB" id="A0A0P9EG86"/>
<evidence type="ECO:0000313" key="2">
    <source>
        <dbReference type="Proteomes" id="UP000183104"/>
    </source>
</evidence>
<dbReference type="Proteomes" id="UP000183104">
    <property type="component" value="Unassembled WGS sequence"/>
</dbReference>
<dbReference type="EMBL" id="FMUN01000004">
    <property type="protein sequence ID" value="SCY30472.1"/>
    <property type="molecule type" value="Genomic_DNA"/>
</dbReference>
<proteinExistence type="predicted"/>
<reference evidence="2" key="1">
    <citation type="submission" date="2016-10" db="EMBL/GenBank/DDBJ databases">
        <authorList>
            <person name="Varghese N."/>
        </authorList>
    </citation>
    <scope>NUCLEOTIDE SEQUENCE [LARGE SCALE GENOMIC DNA]</scope>
    <source>
        <strain evidence="2">HL 19</strain>
    </source>
</reference>
<accession>A0A0P9EG86</accession>
<keyword evidence="2" id="KW-1185">Reference proteome</keyword>
<gene>
    <name evidence="1" type="ORF">SAMN05661077_1773</name>
</gene>
<name>A0A0P9EG86_9GAMM</name>
<protein>
    <submittedName>
        <fullName evidence="1">Uncharacterized protein</fullName>
    </submittedName>
</protein>